<protein>
    <recommendedName>
        <fullName evidence="8">Fucolectin tachylectin-4 pentraxin-1 domain-containing protein</fullName>
    </recommendedName>
</protein>
<keyword evidence="6" id="KW-0106">Calcium</keyword>
<dbReference type="Gene3D" id="2.60.120.260">
    <property type="entry name" value="Galactose-binding domain-like"/>
    <property type="match status" value="1"/>
</dbReference>
<feature type="domain" description="Fucolectin tachylectin-4 pentraxin-1" evidence="8">
    <location>
        <begin position="41"/>
        <end position="178"/>
    </location>
</feature>
<dbReference type="Gene3D" id="2.170.300.10">
    <property type="entry name" value="Tie2 ligand-binding domain superfamily"/>
    <property type="match status" value="1"/>
</dbReference>
<comment type="similarity">
    <text evidence="2">Belongs to the fucolectin family.</text>
</comment>
<keyword evidence="5" id="KW-0430">Lectin</keyword>
<dbReference type="Proteomes" id="UP001209878">
    <property type="component" value="Unassembled WGS sequence"/>
</dbReference>
<dbReference type="SMART" id="SM00607">
    <property type="entry name" value="FTP"/>
    <property type="match status" value="1"/>
</dbReference>
<accession>A0AAD9NWV7</accession>
<reference evidence="9" key="1">
    <citation type="journal article" date="2023" name="Mol. Biol. Evol.">
        <title>Third-Generation Sequencing Reveals the Adaptive Role of the Epigenome in Three Deep-Sea Polychaetes.</title>
        <authorList>
            <person name="Perez M."/>
            <person name="Aroh O."/>
            <person name="Sun Y."/>
            <person name="Lan Y."/>
            <person name="Juniper S.K."/>
            <person name="Young C.R."/>
            <person name="Angers B."/>
            <person name="Qian P.Y."/>
        </authorList>
    </citation>
    <scope>NUCLEOTIDE SEQUENCE</scope>
    <source>
        <strain evidence="9">R07B-5</strain>
    </source>
</reference>
<evidence type="ECO:0000259" key="8">
    <source>
        <dbReference type="SMART" id="SM00607"/>
    </source>
</evidence>
<evidence type="ECO:0000256" key="5">
    <source>
        <dbReference type="ARBA" id="ARBA00022734"/>
    </source>
</evidence>
<keyword evidence="10" id="KW-1185">Reference proteome</keyword>
<dbReference type="InterPro" id="IPR051941">
    <property type="entry name" value="BG_Antigen-Binding_Lectin"/>
</dbReference>
<dbReference type="AlphaFoldDB" id="A0AAD9NWV7"/>
<proteinExistence type="inferred from homology"/>
<name>A0AAD9NWV7_RIDPI</name>
<dbReference type="GO" id="GO:0001868">
    <property type="term" value="P:regulation of complement activation, lectin pathway"/>
    <property type="evidence" value="ECO:0007669"/>
    <property type="project" value="UniProtKB-ARBA"/>
</dbReference>
<evidence type="ECO:0000256" key="6">
    <source>
        <dbReference type="ARBA" id="ARBA00022837"/>
    </source>
</evidence>
<sequence length="298" mass="32582">MSGSQGWCIFPCRCTDGCNTTTGDCLHGGRCEDGYPSGYRWSGPGCQTEQYSANKAVDGNTDQVIEHGYCAHPDADGGHAWWMVDLGNPYSISKVAIHNRDVRPERLDTFTLSVGDSPDRSTHTECASHNGPVAAGATVNETCTAVGRYLSFRRDGVEAYVAGLCEVVVIGHEHISCQECPAISACNDITGCDICVPGKQQPDCVKECEIGTYGKNCEEDCGHCKENTQCDVKNGHCATGCETWYTPNTCKEYIHVVRDEEDYEPTAAAENENEYEQTTPVPVRDDYVNVNVYDMIKN</sequence>
<dbReference type="EMBL" id="JAODUO010000290">
    <property type="protein sequence ID" value="KAK2183955.1"/>
    <property type="molecule type" value="Genomic_DNA"/>
</dbReference>
<dbReference type="GO" id="GO:0046872">
    <property type="term" value="F:metal ion binding"/>
    <property type="evidence" value="ECO:0007669"/>
    <property type="project" value="UniProtKB-KW"/>
</dbReference>
<evidence type="ECO:0000256" key="2">
    <source>
        <dbReference type="ARBA" id="ARBA00010147"/>
    </source>
</evidence>
<comment type="function">
    <text evidence="1">Acts as a defensive agent. Recognizes blood group fucosylated oligosaccharides including A, B, H and Lewis B-type antigens. Does not recognize Lewis A antigen and has low affinity for monovalent haptens.</text>
</comment>
<comment type="caution">
    <text evidence="9">The sequence shown here is derived from an EMBL/GenBank/DDBJ whole genome shotgun (WGS) entry which is preliminary data.</text>
</comment>
<evidence type="ECO:0000313" key="9">
    <source>
        <dbReference type="EMBL" id="KAK2183955.1"/>
    </source>
</evidence>
<evidence type="ECO:0000256" key="1">
    <source>
        <dbReference type="ARBA" id="ARBA00002219"/>
    </source>
</evidence>
<organism evidence="9 10">
    <name type="scientific">Ridgeia piscesae</name>
    <name type="common">Tubeworm</name>
    <dbReference type="NCBI Taxonomy" id="27915"/>
    <lineage>
        <taxon>Eukaryota</taxon>
        <taxon>Metazoa</taxon>
        <taxon>Spiralia</taxon>
        <taxon>Lophotrochozoa</taxon>
        <taxon>Annelida</taxon>
        <taxon>Polychaeta</taxon>
        <taxon>Sedentaria</taxon>
        <taxon>Canalipalpata</taxon>
        <taxon>Sabellida</taxon>
        <taxon>Siboglinidae</taxon>
        <taxon>Ridgeia</taxon>
    </lineage>
</organism>
<evidence type="ECO:0000256" key="7">
    <source>
        <dbReference type="ARBA" id="ARBA00023157"/>
    </source>
</evidence>
<comment type="subunit">
    <text evidence="3">Homotrimer.</text>
</comment>
<evidence type="ECO:0000313" key="10">
    <source>
        <dbReference type="Proteomes" id="UP001209878"/>
    </source>
</evidence>
<evidence type="ECO:0000256" key="3">
    <source>
        <dbReference type="ARBA" id="ARBA00011233"/>
    </source>
</evidence>
<dbReference type="PANTHER" id="PTHR45713:SF6">
    <property type="entry name" value="F5_8 TYPE C DOMAIN-CONTAINING PROTEIN"/>
    <property type="match status" value="1"/>
</dbReference>
<dbReference type="GO" id="GO:0010185">
    <property type="term" value="P:regulation of cellular defense response"/>
    <property type="evidence" value="ECO:0007669"/>
    <property type="project" value="UniProtKB-ARBA"/>
</dbReference>
<dbReference type="Pfam" id="PF22633">
    <property type="entry name" value="F5_F8_type_C_2"/>
    <property type="match status" value="1"/>
</dbReference>
<keyword evidence="4" id="KW-0479">Metal-binding</keyword>
<dbReference type="InterPro" id="IPR008979">
    <property type="entry name" value="Galactose-bd-like_sf"/>
</dbReference>
<dbReference type="SUPFAM" id="SSF49785">
    <property type="entry name" value="Galactose-binding domain-like"/>
    <property type="match status" value="1"/>
</dbReference>
<dbReference type="InterPro" id="IPR006585">
    <property type="entry name" value="FTP1"/>
</dbReference>
<dbReference type="GO" id="GO:0042806">
    <property type="term" value="F:fucose binding"/>
    <property type="evidence" value="ECO:0007669"/>
    <property type="project" value="UniProtKB-ARBA"/>
</dbReference>
<keyword evidence="7" id="KW-1015">Disulfide bond</keyword>
<dbReference type="PANTHER" id="PTHR45713">
    <property type="entry name" value="FTP DOMAIN-CONTAINING PROTEIN"/>
    <property type="match status" value="1"/>
</dbReference>
<gene>
    <name evidence="9" type="ORF">NP493_291g03001</name>
</gene>
<evidence type="ECO:0000256" key="4">
    <source>
        <dbReference type="ARBA" id="ARBA00022723"/>
    </source>
</evidence>